<accession>A0ABP4FW24</accession>
<dbReference type="EMBL" id="BAAALM010000007">
    <property type="protein sequence ID" value="GAA1203507.1"/>
    <property type="molecule type" value="Genomic_DNA"/>
</dbReference>
<evidence type="ECO:0000256" key="1">
    <source>
        <dbReference type="SAM" id="MobiDB-lite"/>
    </source>
</evidence>
<gene>
    <name evidence="2" type="ORF">GCM10009675_21450</name>
</gene>
<keyword evidence="3" id="KW-1185">Reference proteome</keyword>
<name>A0ABP4FW24_9PSEU</name>
<protein>
    <submittedName>
        <fullName evidence="2">Uncharacterized protein</fullName>
    </submittedName>
</protein>
<sequence>MRTWTGLCSHRPLGRGTSQGGPGESHVGGAVGFHKDEPGAPEPRAVFDRCGAPMDGKSEIAV</sequence>
<dbReference type="Proteomes" id="UP001500467">
    <property type="component" value="Unassembled WGS sequence"/>
</dbReference>
<evidence type="ECO:0000313" key="2">
    <source>
        <dbReference type="EMBL" id="GAA1203507.1"/>
    </source>
</evidence>
<reference evidence="3" key="1">
    <citation type="journal article" date="2019" name="Int. J. Syst. Evol. Microbiol.">
        <title>The Global Catalogue of Microorganisms (GCM) 10K type strain sequencing project: providing services to taxonomists for standard genome sequencing and annotation.</title>
        <authorList>
            <consortium name="The Broad Institute Genomics Platform"/>
            <consortium name="The Broad Institute Genome Sequencing Center for Infectious Disease"/>
            <person name="Wu L."/>
            <person name="Ma J."/>
        </authorList>
    </citation>
    <scope>NUCLEOTIDE SEQUENCE [LARGE SCALE GENOMIC DNA]</scope>
    <source>
        <strain evidence="3">JCM 13022</strain>
    </source>
</reference>
<organism evidence="2 3">
    <name type="scientific">Prauserella alba</name>
    <dbReference type="NCBI Taxonomy" id="176898"/>
    <lineage>
        <taxon>Bacteria</taxon>
        <taxon>Bacillati</taxon>
        <taxon>Actinomycetota</taxon>
        <taxon>Actinomycetes</taxon>
        <taxon>Pseudonocardiales</taxon>
        <taxon>Pseudonocardiaceae</taxon>
        <taxon>Prauserella</taxon>
    </lineage>
</organism>
<evidence type="ECO:0000313" key="3">
    <source>
        <dbReference type="Proteomes" id="UP001500467"/>
    </source>
</evidence>
<feature type="region of interest" description="Disordered" evidence="1">
    <location>
        <begin position="1"/>
        <end position="62"/>
    </location>
</feature>
<comment type="caution">
    <text evidence="2">The sequence shown here is derived from an EMBL/GenBank/DDBJ whole genome shotgun (WGS) entry which is preliminary data.</text>
</comment>
<proteinExistence type="predicted"/>